<comment type="caution">
    <text evidence="1">The sequence shown here is derived from an EMBL/GenBank/DDBJ whole genome shotgun (WGS) entry which is preliminary data.</text>
</comment>
<evidence type="ECO:0000313" key="1">
    <source>
        <dbReference type="EMBL" id="OGC38894.1"/>
    </source>
</evidence>
<reference evidence="1 2" key="1">
    <citation type="journal article" date="2016" name="Nat. Commun.">
        <title>Thousands of microbial genomes shed light on interconnected biogeochemical processes in an aquifer system.</title>
        <authorList>
            <person name="Anantharaman K."/>
            <person name="Brown C.T."/>
            <person name="Hug L.A."/>
            <person name="Sharon I."/>
            <person name="Castelle C.J."/>
            <person name="Probst A.J."/>
            <person name="Thomas B.C."/>
            <person name="Singh A."/>
            <person name="Wilkins M.J."/>
            <person name="Karaoz U."/>
            <person name="Brodie E.L."/>
            <person name="Williams K.H."/>
            <person name="Hubbard S.S."/>
            <person name="Banfield J.F."/>
        </authorList>
    </citation>
    <scope>NUCLEOTIDE SEQUENCE [LARGE SCALE GENOMIC DNA]</scope>
</reference>
<protein>
    <submittedName>
        <fullName evidence="1">Uncharacterized protein</fullName>
    </submittedName>
</protein>
<organism evidence="1 2">
    <name type="scientific">candidate division WOR-3 bacterium RBG_13_43_14</name>
    <dbReference type="NCBI Taxonomy" id="1802590"/>
    <lineage>
        <taxon>Bacteria</taxon>
        <taxon>Bacteria division WOR-3</taxon>
    </lineage>
</organism>
<dbReference type="EMBL" id="MEUM01000161">
    <property type="protein sequence ID" value="OGC38894.1"/>
    <property type="molecule type" value="Genomic_DNA"/>
</dbReference>
<dbReference type="AlphaFoldDB" id="A0A1F4U1R0"/>
<proteinExistence type="predicted"/>
<name>A0A1F4U1R0_UNCW3</name>
<evidence type="ECO:0000313" key="2">
    <source>
        <dbReference type="Proteomes" id="UP000177025"/>
    </source>
</evidence>
<dbReference type="Proteomes" id="UP000177025">
    <property type="component" value="Unassembled WGS sequence"/>
</dbReference>
<dbReference type="SUPFAM" id="SSF101898">
    <property type="entry name" value="NHL repeat"/>
    <property type="match status" value="1"/>
</dbReference>
<accession>A0A1F4U1R0</accession>
<gene>
    <name evidence="1" type="ORF">A2Y85_01675</name>
</gene>
<sequence length="201" mass="22637">MQINLIFIILIQQIIITSPNRHFSAEIEYHPGTELITRSLTLKHDQTVCFVKESPHGATFFIDDLGSIFGIGTDALYFYDQQGNETLIQTLNAPNGFMFVPDYSLFFASDLDGLRAYNHDGSLKYTFPACRLFTSTDMADIVATVTAESLCVYNQGNRIYSAFLSNPYVWSIEVNEDKSVIRLQLPTAVEEHEYIIQAGGK</sequence>